<gene>
    <name evidence="3" type="ORF">MYCIT1_LOCUS32358</name>
</gene>
<keyword evidence="2" id="KW-1133">Transmembrane helix</keyword>
<dbReference type="Proteomes" id="UP001295794">
    <property type="component" value="Unassembled WGS sequence"/>
</dbReference>
<feature type="region of interest" description="Disordered" evidence="1">
    <location>
        <begin position="383"/>
        <end position="526"/>
    </location>
</feature>
<keyword evidence="2" id="KW-0472">Membrane</keyword>
<evidence type="ECO:0000313" key="4">
    <source>
        <dbReference type="Proteomes" id="UP001295794"/>
    </source>
</evidence>
<feature type="region of interest" description="Disordered" evidence="1">
    <location>
        <begin position="280"/>
        <end position="301"/>
    </location>
</feature>
<dbReference type="AlphaFoldDB" id="A0AAD2HSH1"/>
<evidence type="ECO:0000256" key="2">
    <source>
        <dbReference type="SAM" id="Phobius"/>
    </source>
</evidence>
<feature type="compositionally biased region" description="Low complexity" evidence="1">
    <location>
        <begin position="475"/>
        <end position="491"/>
    </location>
</feature>
<keyword evidence="2" id="KW-0812">Transmembrane</keyword>
<keyword evidence="4" id="KW-1185">Reference proteome</keyword>
<comment type="caution">
    <text evidence="3">The sequence shown here is derived from an EMBL/GenBank/DDBJ whole genome shotgun (WGS) entry which is preliminary data.</text>
</comment>
<reference evidence="3" key="1">
    <citation type="submission" date="2023-11" db="EMBL/GenBank/DDBJ databases">
        <authorList>
            <person name="De Vega J J."/>
            <person name="De Vega J J."/>
        </authorList>
    </citation>
    <scope>NUCLEOTIDE SEQUENCE</scope>
</reference>
<evidence type="ECO:0008006" key="5">
    <source>
        <dbReference type="Google" id="ProtNLM"/>
    </source>
</evidence>
<feature type="transmembrane region" description="Helical" evidence="2">
    <location>
        <begin position="308"/>
        <end position="333"/>
    </location>
</feature>
<evidence type="ECO:0000256" key="1">
    <source>
        <dbReference type="SAM" id="MobiDB-lite"/>
    </source>
</evidence>
<accession>A0AAD2HSH1</accession>
<dbReference type="EMBL" id="CAVNYO010000444">
    <property type="protein sequence ID" value="CAK5281323.1"/>
    <property type="molecule type" value="Genomic_DNA"/>
</dbReference>
<organism evidence="3 4">
    <name type="scientific">Mycena citricolor</name>
    <dbReference type="NCBI Taxonomy" id="2018698"/>
    <lineage>
        <taxon>Eukaryota</taxon>
        <taxon>Fungi</taxon>
        <taxon>Dikarya</taxon>
        <taxon>Basidiomycota</taxon>
        <taxon>Agaricomycotina</taxon>
        <taxon>Agaricomycetes</taxon>
        <taxon>Agaricomycetidae</taxon>
        <taxon>Agaricales</taxon>
        <taxon>Marasmiineae</taxon>
        <taxon>Mycenaceae</taxon>
        <taxon>Mycena</taxon>
    </lineage>
</organism>
<sequence length="526" mass="54851">MATSLRRIVVDDSDARIVYGPTGWFAADAAKLNTGGNFGPVYNGTSHSTTTDGSALSFAFNGTSVSVGGTIAISTDPTTNVTSPSWKCFVDNVAIANPNPTFPFQENNWQLCDQASLSAGSHVLRIEVRTNGQPFYLDNIFYTPLAGQAYDGAVLEYTNTDSAVSYGSGWRIWGAQNVTQNTGAQVALNFYGTQASLVGYIPTELPHNATTGSYTIDGGTPVNFKLDGLGANSPTVYNVVEMSTGALAPAEHNLVVSYAGDSTKSPLAVGVFYVTHSQPPNVTSSSTPSSGVPSSSASTTPVVTKKNLAGPIAGGIIGSLVVLALVAALFFVWCRKRRHRKAEDLDRTSASPFTSVSSPAATGAISVASSQPQHAQYSYFAVPSDGHQTSAPQQQQPQPFTVYPYTHPVSSGASSSSQGAVLSHAHQPSTSHLSSVDVPSHEVAYPTPIPSHASDSSSSQGAGPGIAGKMRNERLASAALPPTAPLAPLRAGQTVARPTRHEDSGIRLGSNSDVEEMDLPPGYTRD</sequence>
<name>A0AAD2HSH1_9AGAR</name>
<dbReference type="Gene3D" id="2.60.120.260">
    <property type="entry name" value="Galactose-binding domain-like"/>
    <property type="match status" value="2"/>
</dbReference>
<evidence type="ECO:0000313" key="3">
    <source>
        <dbReference type="EMBL" id="CAK5281323.1"/>
    </source>
</evidence>
<feature type="compositionally biased region" description="Low complexity" evidence="1">
    <location>
        <begin position="409"/>
        <end position="423"/>
    </location>
</feature>
<proteinExistence type="predicted"/>
<protein>
    <recommendedName>
        <fullName evidence="5">Transmembrane protein</fullName>
    </recommendedName>
</protein>